<reference evidence="2 3" key="1">
    <citation type="submission" date="2015-12" db="EMBL/GenBank/DDBJ databases">
        <title>Diversity of Burkholderia near neighbor genomes.</title>
        <authorList>
            <person name="Sahl J."/>
            <person name="Wagner D."/>
            <person name="Keim P."/>
        </authorList>
    </citation>
    <scope>NUCLEOTIDE SEQUENCE [LARGE SCALE GENOMIC DNA]</scope>
    <source>
        <strain evidence="2 3">MSMB0783</strain>
    </source>
</reference>
<dbReference type="GeneID" id="45683259"/>
<protein>
    <recommendedName>
        <fullName evidence="4">DUF1641 domain-containing protein</fullName>
    </recommendedName>
</protein>
<dbReference type="AlphaFoldDB" id="A0A1B4LI57"/>
<name>A0A1B4LI57_9BURK</name>
<feature type="region of interest" description="Disordered" evidence="1">
    <location>
        <begin position="143"/>
        <end position="163"/>
    </location>
</feature>
<evidence type="ECO:0000313" key="2">
    <source>
        <dbReference type="EMBL" id="AOJ76798.1"/>
    </source>
</evidence>
<accession>A0A1B4LI57</accession>
<organism evidence="2 3">
    <name type="scientific">Burkholderia ubonensis</name>
    <dbReference type="NCBI Taxonomy" id="101571"/>
    <lineage>
        <taxon>Bacteria</taxon>
        <taxon>Pseudomonadati</taxon>
        <taxon>Pseudomonadota</taxon>
        <taxon>Betaproteobacteria</taxon>
        <taxon>Burkholderiales</taxon>
        <taxon>Burkholderiaceae</taxon>
        <taxon>Burkholderia</taxon>
        <taxon>Burkholderia cepacia complex</taxon>
    </lineage>
</organism>
<proteinExistence type="predicted"/>
<sequence length="163" mass="17423">MSDRPFSDTTPATPEPGAHNALESLLGSLHRHGFLNFANEVVSANAQMAQRLVDAFDKPGMQSGVQNLMTLLMALSRIPPEQFGKVAFAAADALHHVGAWKSAEHEHVAPGVRGAYRLLHDEALWDALTPLLEGLKVFAQGLEREPPDPASAAAGVSATREGR</sequence>
<gene>
    <name evidence="2" type="ORF">WJ35_17185</name>
</gene>
<dbReference type="EMBL" id="CP013421">
    <property type="protein sequence ID" value="AOJ76798.1"/>
    <property type="molecule type" value="Genomic_DNA"/>
</dbReference>
<dbReference type="RefSeq" id="WP_011879983.1">
    <property type="nucleotide sequence ID" value="NZ_CP013421.1"/>
</dbReference>
<evidence type="ECO:0008006" key="4">
    <source>
        <dbReference type="Google" id="ProtNLM"/>
    </source>
</evidence>
<evidence type="ECO:0000313" key="3">
    <source>
        <dbReference type="Proteomes" id="UP000243680"/>
    </source>
</evidence>
<dbReference type="Proteomes" id="UP000243680">
    <property type="component" value="Chromosome 3"/>
</dbReference>
<evidence type="ECO:0000256" key="1">
    <source>
        <dbReference type="SAM" id="MobiDB-lite"/>
    </source>
</evidence>